<keyword evidence="1" id="KW-1133">Transmembrane helix</keyword>
<organism evidence="2 3">
    <name type="scientific">Aegilops tauschii subsp. strangulata</name>
    <name type="common">Goatgrass</name>
    <dbReference type="NCBI Taxonomy" id="200361"/>
    <lineage>
        <taxon>Eukaryota</taxon>
        <taxon>Viridiplantae</taxon>
        <taxon>Streptophyta</taxon>
        <taxon>Embryophyta</taxon>
        <taxon>Tracheophyta</taxon>
        <taxon>Spermatophyta</taxon>
        <taxon>Magnoliopsida</taxon>
        <taxon>Liliopsida</taxon>
        <taxon>Poales</taxon>
        <taxon>Poaceae</taxon>
        <taxon>BOP clade</taxon>
        <taxon>Pooideae</taxon>
        <taxon>Triticodae</taxon>
        <taxon>Triticeae</taxon>
        <taxon>Triticinae</taxon>
        <taxon>Aegilops</taxon>
    </lineage>
</organism>
<dbReference type="Gramene" id="AET2Gv20919200.2">
    <property type="protein sequence ID" value="AET2Gv20919200.2"/>
    <property type="gene ID" value="AET2Gv20919200"/>
</dbReference>
<reference evidence="2" key="3">
    <citation type="journal article" date="2017" name="Nature">
        <title>Genome sequence of the progenitor of the wheat D genome Aegilops tauschii.</title>
        <authorList>
            <person name="Luo M.C."/>
            <person name="Gu Y.Q."/>
            <person name="Puiu D."/>
            <person name="Wang H."/>
            <person name="Twardziok S.O."/>
            <person name="Deal K.R."/>
            <person name="Huo N."/>
            <person name="Zhu T."/>
            <person name="Wang L."/>
            <person name="Wang Y."/>
            <person name="McGuire P.E."/>
            <person name="Liu S."/>
            <person name="Long H."/>
            <person name="Ramasamy R.K."/>
            <person name="Rodriguez J.C."/>
            <person name="Van S.L."/>
            <person name="Yuan L."/>
            <person name="Wang Z."/>
            <person name="Xia Z."/>
            <person name="Xiao L."/>
            <person name="Anderson O.D."/>
            <person name="Ouyang S."/>
            <person name="Liang Y."/>
            <person name="Zimin A.V."/>
            <person name="Pertea G."/>
            <person name="Qi P."/>
            <person name="Bennetzen J.L."/>
            <person name="Dai X."/>
            <person name="Dawson M.W."/>
            <person name="Muller H.G."/>
            <person name="Kugler K."/>
            <person name="Rivarola-Duarte L."/>
            <person name="Spannagl M."/>
            <person name="Mayer K.F.X."/>
            <person name="Lu F.H."/>
            <person name="Bevan M.W."/>
            <person name="Leroy P."/>
            <person name="Li P."/>
            <person name="You F.M."/>
            <person name="Sun Q."/>
            <person name="Liu Z."/>
            <person name="Lyons E."/>
            <person name="Wicker T."/>
            <person name="Salzberg S.L."/>
            <person name="Devos K.M."/>
            <person name="Dvorak J."/>
        </authorList>
    </citation>
    <scope>NUCLEOTIDE SEQUENCE [LARGE SCALE GENOMIC DNA]</scope>
    <source>
        <strain evidence="2">cv. AL8/78</strain>
    </source>
</reference>
<dbReference type="PANTHER" id="PTHR37744">
    <property type="entry name" value="STAR LIPID TRANSFER-LIKE PROTEIN"/>
    <property type="match status" value="1"/>
</dbReference>
<reference evidence="3" key="1">
    <citation type="journal article" date="2014" name="Science">
        <title>Ancient hybridizations among the ancestral genomes of bread wheat.</title>
        <authorList>
            <consortium name="International Wheat Genome Sequencing Consortium,"/>
            <person name="Marcussen T."/>
            <person name="Sandve S.R."/>
            <person name="Heier L."/>
            <person name="Spannagl M."/>
            <person name="Pfeifer M."/>
            <person name="Jakobsen K.S."/>
            <person name="Wulff B.B."/>
            <person name="Steuernagel B."/>
            <person name="Mayer K.F."/>
            <person name="Olsen O.A."/>
        </authorList>
    </citation>
    <scope>NUCLEOTIDE SEQUENCE [LARGE SCALE GENOMIC DNA]</scope>
    <source>
        <strain evidence="3">cv. AL8/78</strain>
    </source>
</reference>
<reference evidence="2" key="4">
    <citation type="submission" date="2019-03" db="UniProtKB">
        <authorList>
            <consortium name="EnsemblPlants"/>
        </authorList>
    </citation>
    <scope>IDENTIFICATION</scope>
</reference>
<protein>
    <submittedName>
        <fullName evidence="2">Uncharacterized protein</fullName>
    </submittedName>
</protein>
<dbReference type="PANTHER" id="PTHR37744:SF1">
    <property type="entry name" value="STAR LIPID TRANSFER-LIKE PROTEIN"/>
    <property type="match status" value="1"/>
</dbReference>
<sequence>MDELGGGGGKKGKAWPWWLGASAAQITGALVWFRRGKGGSDMTMPFRAFAVASLFVGAGATTVTAGVSAAGVGSVSCRSLKPSHPCDGFSIWMRQKIYIARLCSLYLQVEEMKGLGARIRKWSRVPPRRVEGGE</sequence>
<evidence type="ECO:0000313" key="2">
    <source>
        <dbReference type="EnsemblPlants" id="AET2Gv20919200.2"/>
    </source>
</evidence>
<evidence type="ECO:0000313" key="3">
    <source>
        <dbReference type="Proteomes" id="UP000015105"/>
    </source>
</evidence>
<keyword evidence="3" id="KW-1185">Reference proteome</keyword>
<dbReference type="EnsemblPlants" id="AET2Gv20919200.2">
    <property type="protein sequence ID" value="AET2Gv20919200.2"/>
    <property type="gene ID" value="AET2Gv20919200"/>
</dbReference>
<accession>A0A453CQ25</accession>
<reference evidence="3" key="2">
    <citation type="journal article" date="2017" name="Nat. Plants">
        <title>The Aegilops tauschii genome reveals multiple impacts of transposons.</title>
        <authorList>
            <person name="Zhao G."/>
            <person name="Zou C."/>
            <person name="Li K."/>
            <person name="Wang K."/>
            <person name="Li T."/>
            <person name="Gao L."/>
            <person name="Zhang X."/>
            <person name="Wang H."/>
            <person name="Yang Z."/>
            <person name="Liu X."/>
            <person name="Jiang W."/>
            <person name="Mao L."/>
            <person name="Kong X."/>
            <person name="Jiao Y."/>
            <person name="Jia J."/>
        </authorList>
    </citation>
    <scope>NUCLEOTIDE SEQUENCE [LARGE SCALE GENOMIC DNA]</scope>
    <source>
        <strain evidence="3">cv. AL8/78</strain>
    </source>
</reference>
<dbReference type="Proteomes" id="UP000015105">
    <property type="component" value="Chromosome 2D"/>
</dbReference>
<feature type="transmembrane region" description="Helical" evidence="1">
    <location>
        <begin position="45"/>
        <end position="72"/>
    </location>
</feature>
<keyword evidence="1" id="KW-0812">Transmembrane</keyword>
<name>A0A453CQ25_AEGTS</name>
<dbReference type="AlphaFoldDB" id="A0A453CQ25"/>
<proteinExistence type="predicted"/>
<feature type="transmembrane region" description="Helical" evidence="1">
    <location>
        <begin position="15"/>
        <end position="33"/>
    </location>
</feature>
<evidence type="ECO:0000256" key="1">
    <source>
        <dbReference type="SAM" id="Phobius"/>
    </source>
</evidence>
<keyword evidence="1" id="KW-0472">Membrane</keyword>
<reference evidence="2" key="5">
    <citation type="journal article" date="2021" name="G3 (Bethesda)">
        <title>Aegilops tauschii genome assembly Aet v5.0 features greater sequence contiguity and improved annotation.</title>
        <authorList>
            <person name="Wang L."/>
            <person name="Zhu T."/>
            <person name="Rodriguez J.C."/>
            <person name="Deal K.R."/>
            <person name="Dubcovsky J."/>
            <person name="McGuire P.E."/>
            <person name="Lux T."/>
            <person name="Spannagl M."/>
            <person name="Mayer K.F.X."/>
            <person name="Baldrich P."/>
            <person name="Meyers B.C."/>
            <person name="Huo N."/>
            <person name="Gu Y.Q."/>
            <person name="Zhou H."/>
            <person name="Devos K.M."/>
            <person name="Bennetzen J.L."/>
            <person name="Unver T."/>
            <person name="Budak H."/>
            <person name="Gulick P.J."/>
            <person name="Galiba G."/>
            <person name="Kalapos B."/>
            <person name="Nelson D.R."/>
            <person name="Li P."/>
            <person name="You F.M."/>
            <person name="Luo M.C."/>
            <person name="Dvorak J."/>
        </authorList>
    </citation>
    <scope>NUCLEOTIDE SEQUENCE [LARGE SCALE GENOMIC DNA]</scope>
    <source>
        <strain evidence="2">cv. AL8/78</strain>
    </source>
</reference>